<keyword evidence="4" id="KW-0804">Transcription</keyword>
<evidence type="ECO:0000256" key="1">
    <source>
        <dbReference type="ARBA" id="ARBA00010641"/>
    </source>
</evidence>
<dbReference type="OrthoDB" id="9782703at2"/>
<comment type="similarity">
    <text evidence="1">Belongs to the sigma-70 factor family. ECF subfamily.</text>
</comment>
<keyword evidence="2" id="KW-0805">Transcription regulation</keyword>
<evidence type="ECO:0000256" key="2">
    <source>
        <dbReference type="ARBA" id="ARBA00023015"/>
    </source>
</evidence>
<keyword evidence="3" id="KW-0731">Sigma factor</keyword>
<protein>
    <submittedName>
        <fullName evidence="5">RNA polymerase sigma factor, sigma-70 family</fullName>
    </submittedName>
</protein>
<evidence type="ECO:0000256" key="3">
    <source>
        <dbReference type="ARBA" id="ARBA00023082"/>
    </source>
</evidence>
<dbReference type="GO" id="GO:0016987">
    <property type="term" value="F:sigma factor activity"/>
    <property type="evidence" value="ECO:0007669"/>
    <property type="project" value="UniProtKB-KW"/>
</dbReference>
<dbReference type="SUPFAM" id="SSF88946">
    <property type="entry name" value="Sigma2 domain of RNA polymerase sigma factors"/>
    <property type="match status" value="1"/>
</dbReference>
<dbReference type="Proteomes" id="UP000186917">
    <property type="component" value="Unassembled WGS sequence"/>
</dbReference>
<dbReference type="InterPro" id="IPR036388">
    <property type="entry name" value="WH-like_DNA-bd_sf"/>
</dbReference>
<keyword evidence="6" id="KW-1185">Reference proteome</keyword>
<dbReference type="STRING" id="477680.SAMN05421788_103104"/>
<dbReference type="InterPro" id="IPR039425">
    <property type="entry name" value="RNA_pol_sigma-70-like"/>
</dbReference>
<dbReference type="SUPFAM" id="SSF88659">
    <property type="entry name" value="Sigma3 and sigma4 domains of RNA polymerase sigma factors"/>
    <property type="match status" value="1"/>
</dbReference>
<dbReference type="InterPro" id="IPR013324">
    <property type="entry name" value="RNA_pol_sigma_r3/r4-like"/>
</dbReference>
<dbReference type="PANTHER" id="PTHR43133">
    <property type="entry name" value="RNA POLYMERASE ECF-TYPE SIGMA FACTO"/>
    <property type="match status" value="1"/>
</dbReference>
<dbReference type="Gene3D" id="1.10.1740.10">
    <property type="match status" value="1"/>
</dbReference>
<evidence type="ECO:0000313" key="6">
    <source>
        <dbReference type="Proteomes" id="UP000186917"/>
    </source>
</evidence>
<gene>
    <name evidence="5" type="ORF">SAMN05421788_103104</name>
</gene>
<proteinExistence type="inferred from homology"/>
<dbReference type="InterPro" id="IPR013325">
    <property type="entry name" value="RNA_pol_sigma_r2"/>
</dbReference>
<dbReference type="PANTHER" id="PTHR43133:SF46">
    <property type="entry name" value="RNA POLYMERASE SIGMA-70 FACTOR ECF SUBFAMILY"/>
    <property type="match status" value="1"/>
</dbReference>
<accession>A0A1N7P1F7</accession>
<sequence>MFTAETARLLMALADGEERALHRLEVRLHKQVFDLCLGIVKRADLAEDARQECFILLLGDQQHYKEVKFPGRYFQQCCINKAYDLLEEEAKNSTENIELIVNKVDMDSYERGSPFKHRLMDVMEMGIERLPMRRRMIMGIKRSQGITNAQIADKLGIAKLTVDKTIQNAIRDIREYAQQHMNPDM</sequence>
<dbReference type="RefSeq" id="WP_076378749.1">
    <property type="nucleotide sequence ID" value="NZ_AP017422.1"/>
</dbReference>
<name>A0A1N7P1F7_9BACT</name>
<evidence type="ECO:0000313" key="5">
    <source>
        <dbReference type="EMBL" id="SIT04400.1"/>
    </source>
</evidence>
<evidence type="ECO:0000256" key="4">
    <source>
        <dbReference type="ARBA" id="ARBA00023163"/>
    </source>
</evidence>
<dbReference type="EMBL" id="FTOR01000003">
    <property type="protein sequence ID" value="SIT04400.1"/>
    <property type="molecule type" value="Genomic_DNA"/>
</dbReference>
<dbReference type="AlphaFoldDB" id="A0A1N7P1F7"/>
<reference evidence="6" key="1">
    <citation type="submission" date="2017-01" db="EMBL/GenBank/DDBJ databases">
        <authorList>
            <person name="Varghese N."/>
            <person name="Submissions S."/>
        </authorList>
    </citation>
    <scope>NUCLEOTIDE SEQUENCE [LARGE SCALE GENOMIC DNA]</scope>
    <source>
        <strain evidence="6">DSM 21054</strain>
    </source>
</reference>
<dbReference type="GO" id="GO:0006352">
    <property type="term" value="P:DNA-templated transcription initiation"/>
    <property type="evidence" value="ECO:0007669"/>
    <property type="project" value="InterPro"/>
</dbReference>
<dbReference type="Gene3D" id="1.10.10.10">
    <property type="entry name" value="Winged helix-like DNA-binding domain superfamily/Winged helix DNA-binding domain"/>
    <property type="match status" value="1"/>
</dbReference>
<organism evidence="5 6">
    <name type="scientific">Filimonas lacunae</name>
    <dbReference type="NCBI Taxonomy" id="477680"/>
    <lineage>
        <taxon>Bacteria</taxon>
        <taxon>Pseudomonadati</taxon>
        <taxon>Bacteroidota</taxon>
        <taxon>Chitinophagia</taxon>
        <taxon>Chitinophagales</taxon>
        <taxon>Chitinophagaceae</taxon>
        <taxon>Filimonas</taxon>
    </lineage>
</organism>